<dbReference type="Proteomes" id="UP000182054">
    <property type="component" value="Unassembled WGS sequence"/>
</dbReference>
<evidence type="ECO:0000259" key="3">
    <source>
        <dbReference type="SMART" id="SM00642"/>
    </source>
</evidence>
<evidence type="ECO:0000256" key="1">
    <source>
        <dbReference type="ARBA" id="ARBA00022801"/>
    </source>
</evidence>
<evidence type="ECO:0000256" key="2">
    <source>
        <dbReference type="ARBA" id="ARBA00023295"/>
    </source>
</evidence>
<evidence type="ECO:0000313" key="4">
    <source>
        <dbReference type="EMBL" id="SFA57667.1"/>
    </source>
</evidence>
<proteinExistence type="predicted"/>
<dbReference type="InterPro" id="IPR017853">
    <property type="entry name" value="GH"/>
</dbReference>
<keyword evidence="1" id="KW-0378">Hydrolase</keyword>
<protein>
    <submittedName>
        <fullName evidence="4">Glycosidase</fullName>
    </submittedName>
</protein>
<dbReference type="SUPFAM" id="SSF51445">
    <property type="entry name" value="(Trans)glycosidases"/>
    <property type="match status" value="1"/>
</dbReference>
<dbReference type="Pfam" id="PF00128">
    <property type="entry name" value="Alpha-amylase"/>
    <property type="match status" value="2"/>
</dbReference>
<dbReference type="GO" id="GO:0016853">
    <property type="term" value="F:isomerase activity"/>
    <property type="evidence" value="ECO:0007669"/>
    <property type="project" value="UniProtKB-KW"/>
</dbReference>
<dbReference type="EMBL" id="FOJN01000011">
    <property type="protein sequence ID" value="SFA57667.1"/>
    <property type="molecule type" value="Genomic_DNA"/>
</dbReference>
<dbReference type="RefSeq" id="WP_068363007.1">
    <property type="nucleotide sequence ID" value="NZ_FOJN01000011.1"/>
</dbReference>
<evidence type="ECO:0000313" key="5">
    <source>
        <dbReference type="Proteomes" id="UP000182054"/>
    </source>
</evidence>
<dbReference type="GO" id="GO:0016798">
    <property type="term" value="F:hydrolase activity, acting on glycosyl bonds"/>
    <property type="evidence" value="ECO:0007669"/>
    <property type="project" value="UniProtKB-KW"/>
</dbReference>
<dbReference type="CDD" id="cd11354">
    <property type="entry name" value="AmyAc_bac_CMD_like"/>
    <property type="match status" value="1"/>
</dbReference>
<dbReference type="Gene3D" id="3.20.20.80">
    <property type="entry name" value="Glycosidases"/>
    <property type="match status" value="1"/>
</dbReference>
<dbReference type="PANTHER" id="PTHR10357:SF210">
    <property type="entry name" value="MALTODEXTRIN GLUCOSIDASE"/>
    <property type="match status" value="1"/>
</dbReference>
<sequence length="430" mass="47326">MSDHPAPPASTEPDWVAHAVWWQVFPLGFTGAERESAPLTHRLPHVESWLDYLIDLGCNGLALGPVFASSTHGYDTVDHLTVDPRLGDDADFDHLVAAAREKGVRILLDGVFNHVGRDHPWVVDALRDGPDSSAGQRIRWSGDHPESFEGHDILVALNHRNHEVRDHVVEIMTHWLARGADGWRLDAAYAVDPSFWAAVLPRVRAEHPDAWFVGEMIHGDYAAYVGKSGVDSVTQYELWKATWSALRDGNFFELAHALGRHDALLPTFVPATFVGNHDVTRIASTLGDDRDVDIATALLFFVPGTPTVYYGDEQGFRGVKEDRVGGDDEIRPTFPATPAELSPLGLPRYRVHQTMISLRRRFPWLRTTTVDVETLTNTALTLRATHDGTTLRLASNLGDDAVARPGGDVLAAADGVADTLPPHTWAVVQS</sequence>
<dbReference type="AlphaFoldDB" id="A0A1I0U1F9"/>
<dbReference type="OrthoDB" id="9802433at2"/>
<keyword evidence="2 4" id="KW-0326">Glycosidase</keyword>
<name>A0A1I0U1F9_9NOCA</name>
<reference evidence="4 5" key="1">
    <citation type="submission" date="2016-10" db="EMBL/GenBank/DDBJ databases">
        <authorList>
            <person name="de Groot N.N."/>
        </authorList>
    </citation>
    <scope>NUCLEOTIDE SEQUENCE [LARGE SCALE GENOMIC DNA]</scope>
    <source>
        <strain evidence="4 5">DSM 44908</strain>
    </source>
</reference>
<dbReference type="SMART" id="SM00642">
    <property type="entry name" value="Aamy"/>
    <property type="match status" value="1"/>
</dbReference>
<organism evidence="4 5">
    <name type="scientific">Rhodococcoides kroppenstedtii</name>
    <dbReference type="NCBI Taxonomy" id="293050"/>
    <lineage>
        <taxon>Bacteria</taxon>
        <taxon>Bacillati</taxon>
        <taxon>Actinomycetota</taxon>
        <taxon>Actinomycetes</taxon>
        <taxon>Mycobacteriales</taxon>
        <taxon>Nocardiaceae</taxon>
        <taxon>Rhodococcoides</taxon>
    </lineage>
</organism>
<dbReference type="GO" id="GO:0005975">
    <property type="term" value="P:carbohydrate metabolic process"/>
    <property type="evidence" value="ECO:0007669"/>
    <property type="project" value="InterPro"/>
</dbReference>
<feature type="domain" description="Glycosyl hydrolase family 13 catalytic" evidence="3">
    <location>
        <begin position="23"/>
        <end position="359"/>
    </location>
</feature>
<dbReference type="PANTHER" id="PTHR10357">
    <property type="entry name" value="ALPHA-AMYLASE FAMILY MEMBER"/>
    <property type="match status" value="1"/>
</dbReference>
<dbReference type="GeneID" id="85486740"/>
<gene>
    <name evidence="4" type="ORF">SAMN05444374_111171</name>
</gene>
<dbReference type="InterPro" id="IPR006047">
    <property type="entry name" value="GH13_cat_dom"/>
</dbReference>
<accession>A0A1I0U1F9</accession>